<evidence type="ECO:0000256" key="8">
    <source>
        <dbReference type="SAM" id="Phobius"/>
    </source>
</evidence>
<name>A0AAW0GBZ0_9APHY</name>
<feature type="region of interest" description="Disordered" evidence="7">
    <location>
        <begin position="287"/>
        <end position="345"/>
    </location>
</feature>
<dbReference type="PRINTS" id="PR00783">
    <property type="entry name" value="MINTRINSICP"/>
</dbReference>
<evidence type="ECO:0000256" key="5">
    <source>
        <dbReference type="ARBA" id="ARBA00023136"/>
    </source>
</evidence>
<dbReference type="GO" id="GO:0015250">
    <property type="term" value="F:water channel activity"/>
    <property type="evidence" value="ECO:0007669"/>
    <property type="project" value="TreeGrafter"/>
</dbReference>
<dbReference type="PANTHER" id="PTHR19139">
    <property type="entry name" value="AQUAPORIN TRANSPORTER"/>
    <property type="match status" value="1"/>
</dbReference>
<dbReference type="InterPro" id="IPR023271">
    <property type="entry name" value="Aquaporin-like"/>
</dbReference>
<feature type="compositionally biased region" description="Polar residues" evidence="7">
    <location>
        <begin position="290"/>
        <end position="301"/>
    </location>
</feature>
<dbReference type="GO" id="GO:0005886">
    <property type="term" value="C:plasma membrane"/>
    <property type="evidence" value="ECO:0007669"/>
    <property type="project" value="TreeGrafter"/>
</dbReference>
<evidence type="ECO:0000313" key="9">
    <source>
        <dbReference type="EMBL" id="KAK7690958.1"/>
    </source>
</evidence>
<evidence type="ECO:0000313" key="10">
    <source>
        <dbReference type="Proteomes" id="UP001385951"/>
    </source>
</evidence>
<dbReference type="AlphaFoldDB" id="A0AAW0GBZ0"/>
<dbReference type="SUPFAM" id="SSF81338">
    <property type="entry name" value="Aquaporin-like"/>
    <property type="match status" value="1"/>
</dbReference>
<keyword evidence="3 6" id="KW-0812">Transmembrane</keyword>
<feature type="transmembrane region" description="Helical" evidence="8">
    <location>
        <begin position="236"/>
        <end position="256"/>
    </location>
</feature>
<dbReference type="PANTHER" id="PTHR19139:SF199">
    <property type="entry name" value="MIP17260P"/>
    <property type="match status" value="1"/>
</dbReference>
<comment type="subcellular location">
    <subcellularLocation>
        <location evidence="1">Membrane</location>
        <topology evidence="1">Multi-pass membrane protein</topology>
    </subcellularLocation>
</comment>
<dbReference type="InterPro" id="IPR000425">
    <property type="entry name" value="MIP"/>
</dbReference>
<evidence type="ECO:0000256" key="2">
    <source>
        <dbReference type="ARBA" id="ARBA00006175"/>
    </source>
</evidence>
<organism evidence="9 10">
    <name type="scientific">Cerrena zonata</name>
    <dbReference type="NCBI Taxonomy" id="2478898"/>
    <lineage>
        <taxon>Eukaryota</taxon>
        <taxon>Fungi</taxon>
        <taxon>Dikarya</taxon>
        <taxon>Basidiomycota</taxon>
        <taxon>Agaricomycotina</taxon>
        <taxon>Agaricomycetes</taxon>
        <taxon>Polyporales</taxon>
        <taxon>Cerrenaceae</taxon>
        <taxon>Cerrena</taxon>
    </lineage>
</organism>
<feature type="transmembrane region" description="Helical" evidence="8">
    <location>
        <begin position="78"/>
        <end position="97"/>
    </location>
</feature>
<comment type="caution">
    <text evidence="9">The sequence shown here is derived from an EMBL/GenBank/DDBJ whole genome shotgun (WGS) entry which is preliminary data.</text>
</comment>
<sequence length="345" mass="36706">MASLSFIRLFRRRPDNPNMSNPPPRPRPGLFATLGDDFQAAFLEFIGTTCFLTMAFGGVQAVSYQGATSEASSQIDTVLYISFCFGFSLIASAWLFYRVTGGLFNPNISLALLLTGLIGPVRFVLYCIAQLVGGIAAAALILALTPGPLQANTFLHVGINPAQGVFIEAFVTAILVMSVLMLAAEKHVATPFAPIGIGLTLFVCHLFAVFYTGAGVNVARAFGPAVVTGFPFGSQWVYWVGDGLGSIFAAAFYTILKHLRYWKLNPGQDTINIHESPADPVEAMLGRSRSAVSADQRSRVGSVNEKRRDPRSLDTNASSAGGTMVNEPSVGSATAGKLRGNDSVV</sequence>
<evidence type="ECO:0000256" key="3">
    <source>
        <dbReference type="ARBA" id="ARBA00022692"/>
    </source>
</evidence>
<evidence type="ECO:0008006" key="11">
    <source>
        <dbReference type="Google" id="ProtNLM"/>
    </source>
</evidence>
<feature type="transmembrane region" description="Helical" evidence="8">
    <location>
        <begin position="38"/>
        <end position="57"/>
    </location>
</feature>
<dbReference type="Gene3D" id="1.20.1080.10">
    <property type="entry name" value="Glycerol uptake facilitator protein"/>
    <property type="match status" value="1"/>
</dbReference>
<keyword evidence="6" id="KW-0813">Transport</keyword>
<accession>A0AAW0GBZ0</accession>
<comment type="similarity">
    <text evidence="2 6">Belongs to the MIP/aquaporin (TC 1.A.8) family.</text>
</comment>
<evidence type="ECO:0000256" key="1">
    <source>
        <dbReference type="ARBA" id="ARBA00004141"/>
    </source>
</evidence>
<reference evidence="9 10" key="1">
    <citation type="submission" date="2022-09" db="EMBL/GenBank/DDBJ databases">
        <authorList>
            <person name="Palmer J.M."/>
        </authorList>
    </citation>
    <scope>NUCLEOTIDE SEQUENCE [LARGE SCALE GENOMIC DNA]</scope>
    <source>
        <strain evidence="9 10">DSM 7382</strain>
    </source>
</reference>
<protein>
    <recommendedName>
        <fullName evidence="11">Aquaporin-like protein</fullName>
    </recommendedName>
</protein>
<feature type="transmembrane region" description="Helical" evidence="8">
    <location>
        <begin position="124"/>
        <end position="144"/>
    </location>
</feature>
<dbReference type="Proteomes" id="UP001385951">
    <property type="component" value="Unassembled WGS sequence"/>
</dbReference>
<keyword evidence="4 8" id="KW-1133">Transmembrane helix</keyword>
<feature type="transmembrane region" description="Helical" evidence="8">
    <location>
        <begin position="164"/>
        <end position="183"/>
    </location>
</feature>
<gene>
    <name evidence="9" type="ORF">QCA50_006061</name>
</gene>
<dbReference type="Pfam" id="PF00230">
    <property type="entry name" value="MIP"/>
    <property type="match status" value="1"/>
</dbReference>
<evidence type="ECO:0000256" key="6">
    <source>
        <dbReference type="RuleBase" id="RU000477"/>
    </source>
</evidence>
<evidence type="ECO:0000256" key="4">
    <source>
        <dbReference type="ARBA" id="ARBA00022989"/>
    </source>
</evidence>
<evidence type="ECO:0000256" key="7">
    <source>
        <dbReference type="SAM" id="MobiDB-lite"/>
    </source>
</evidence>
<dbReference type="InterPro" id="IPR034294">
    <property type="entry name" value="Aquaporin_transptr"/>
</dbReference>
<proteinExistence type="inferred from homology"/>
<keyword evidence="10" id="KW-1185">Reference proteome</keyword>
<dbReference type="EMBL" id="JASBNA010000006">
    <property type="protein sequence ID" value="KAK7690958.1"/>
    <property type="molecule type" value="Genomic_DNA"/>
</dbReference>
<keyword evidence="5 8" id="KW-0472">Membrane</keyword>
<feature type="transmembrane region" description="Helical" evidence="8">
    <location>
        <begin position="195"/>
        <end position="216"/>
    </location>
</feature>